<dbReference type="OrthoDB" id="14556at2"/>
<dbReference type="Gene3D" id="3.30.460.10">
    <property type="entry name" value="Beta Polymerase, domain 2"/>
    <property type="match status" value="1"/>
</dbReference>
<dbReference type="CDD" id="cd05403">
    <property type="entry name" value="NT_KNTase_like"/>
    <property type="match status" value="1"/>
</dbReference>
<gene>
    <name evidence="1" type="ORF">GRB96_06755</name>
</gene>
<comment type="caution">
    <text evidence="1">The sequence shown here is derived from an EMBL/GenBank/DDBJ whole genome shotgun (WGS) entry which is preliminary data.</text>
</comment>
<dbReference type="InterPro" id="IPR043519">
    <property type="entry name" value="NT_sf"/>
</dbReference>
<organism evidence="1 2">
    <name type="scientific">Halomonas alimentaria</name>
    <dbReference type="NCBI Taxonomy" id="147248"/>
    <lineage>
        <taxon>Bacteria</taxon>
        <taxon>Pseudomonadati</taxon>
        <taxon>Pseudomonadota</taxon>
        <taxon>Gammaproteobacteria</taxon>
        <taxon>Oceanospirillales</taxon>
        <taxon>Halomonadaceae</taxon>
        <taxon>Halomonas</taxon>
    </lineage>
</organism>
<dbReference type="SUPFAM" id="SSF81301">
    <property type="entry name" value="Nucleotidyltransferase"/>
    <property type="match status" value="1"/>
</dbReference>
<accession>A0A7X5APM6</accession>
<dbReference type="EMBL" id="WUTT01000001">
    <property type="protein sequence ID" value="NAW34113.1"/>
    <property type="molecule type" value="Genomic_DNA"/>
</dbReference>
<dbReference type="Proteomes" id="UP000487929">
    <property type="component" value="Unassembled WGS sequence"/>
</dbReference>
<name>A0A7X5APM6_9GAMM</name>
<reference evidence="1 2" key="1">
    <citation type="submission" date="2019-12" db="EMBL/GenBank/DDBJ databases">
        <title>Draft genome sequencing of Halomonas alimentaria DSM 15356.</title>
        <authorList>
            <person name="Pandiyan K."/>
            <person name="Kushwaha P."/>
            <person name="Gowdham M."/>
            <person name="Chakdar H."/>
            <person name="Singh A."/>
            <person name="Kumar M."/>
            <person name="Saxena A.K."/>
        </authorList>
    </citation>
    <scope>NUCLEOTIDE SEQUENCE [LARGE SCALE GENOMIC DNA]</scope>
    <source>
        <strain evidence="1 2">DSM 15356</strain>
    </source>
</reference>
<dbReference type="RefSeq" id="WP_161431421.1">
    <property type="nucleotide sequence ID" value="NZ_WUTT01000001.1"/>
</dbReference>
<evidence type="ECO:0000313" key="1">
    <source>
        <dbReference type="EMBL" id="NAW34113.1"/>
    </source>
</evidence>
<dbReference type="AlphaFoldDB" id="A0A7X5APM6"/>
<keyword evidence="1" id="KW-0808">Transferase</keyword>
<sequence>MRLTDEQVVIIKQAAHEVFGDDVSVKLFGSRLNDSARGGDIDLLVESTASIEDKMQKMLTLTARLQLRLGDQPIDILVVDPTTSLNPVHRHAMKTAQVL</sequence>
<keyword evidence="2" id="KW-1185">Reference proteome</keyword>
<protein>
    <submittedName>
        <fullName evidence="1">Nucleotidyltransferase domain-containing protein</fullName>
    </submittedName>
</protein>
<proteinExistence type="predicted"/>
<evidence type="ECO:0000313" key="2">
    <source>
        <dbReference type="Proteomes" id="UP000487929"/>
    </source>
</evidence>
<dbReference type="GO" id="GO:0016740">
    <property type="term" value="F:transferase activity"/>
    <property type="evidence" value="ECO:0007669"/>
    <property type="project" value="UniProtKB-KW"/>
</dbReference>